<evidence type="ECO:0000313" key="3">
    <source>
        <dbReference type="EMBL" id="KAH6653188.1"/>
    </source>
</evidence>
<feature type="compositionally biased region" description="Pro residues" evidence="1">
    <location>
        <begin position="316"/>
        <end position="341"/>
    </location>
</feature>
<organism evidence="3 4">
    <name type="scientific">Truncatella angustata</name>
    <dbReference type="NCBI Taxonomy" id="152316"/>
    <lineage>
        <taxon>Eukaryota</taxon>
        <taxon>Fungi</taxon>
        <taxon>Dikarya</taxon>
        <taxon>Ascomycota</taxon>
        <taxon>Pezizomycotina</taxon>
        <taxon>Sordariomycetes</taxon>
        <taxon>Xylariomycetidae</taxon>
        <taxon>Amphisphaeriales</taxon>
        <taxon>Sporocadaceae</taxon>
        <taxon>Truncatella</taxon>
    </lineage>
</organism>
<gene>
    <name evidence="3" type="ORF">BKA67DRAFT_692427</name>
</gene>
<dbReference type="Proteomes" id="UP000758603">
    <property type="component" value="Unassembled WGS sequence"/>
</dbReference>
<feature type="region of interest" description="Disordered" evidence="1">
    <location>
        <begin position="534"/>
        <end position="580"/>
    </location>
</feature>
<dbReference type="EMBL" id="JAGPXC010000005">
    <property type="protein sequence ID" value="KAH6653188.1"/>
    <property type="molecule type" value="Genomic_DNA"/>
</dbReference>
<dbReference type="OrthoDB" id="5232863at2759"/>
<feature type="region of interest" description="Disordered" evidence="1">
    <location>
        <begin position="1"/>
        <end position="22"/>
    </location>
</feature>
<dbReference type="AlphaFoldDB" id="A0A9P8UJJ0"/>
<evidence type="ECO:0000259" key="2">
    <source>
        <dbReference type="Pfam" id="PF24738"/>
    </source>
</evidence>
<name>A0A9P8UJJ0_9PEZI</name>
<dbReference type="RefSeq" id="XP_045957465.1">
    <property type="nucleotide sequence ID" value="XM_046109210.1"/>
</dbReference>
<feature type="region of interest" description="Disordered" evidence="1">
    <location>
        <begin position="261"/>
        <end position="346"/>
    </location>
</feature>
<dbReference type="InterPro" id="IPR056106">
    <property type="entry name" value="DUF7689"/>
</dbReference>
<dbReference type="Pfam" id="PF24738">
    <property type="entry name" value="DUF7689"/>
    <property type="match status" value="1"/>
</dbReference>
<comment type="caution">
    <text evidence="3">The sequence shown here is derived from an EMBL/GenBank/DDBJ whole genome shotgun (WGS) entry which is preliminary data.</text>
</comment>
<feature type="compositionally biased region" description="Low complexity" evidence="1">
    <location>
        <begin position="261"/>
        <end position="280"/>
    </location>
</feature>
<protein>
    <recommendedName>
        <fullName evidence="2">DUF7689 domain-containing protein</fullName>
    </recommendedName>
</protein>
<evidence type="ECO:0000313" key="4">
    <source>
        <dbReference type="Proteomes" id="UP000758603"/>
    </source>
</evidence>
<accession>A0A9P8UJJ0</accession>
<feature type="compositionally biased region" description="Low complexity" evidence="1">
    <location>
        <begin position="288"/>
        <end position="315"/>
    </location>
</feature>
<evidence type="ECO:0000256" key="1">
    <source>
        <dbReference type="SAM" id="MobiDB-lite"/>
    </source>
</evidence>
<feature type="compositionally biased region" description="Acidic residues" evidence="1">
    <location>
        <begin position="549"/>
        <end position="561"/>
    </location>
</feature>
<feature type="domain" description="DUF7689" evidence="2">
    <location>
        <begin position="141"/>
        <end position="214"/>
    </location>
</feature>
<keyword evidence="4" id="KW-1185">Reference proteome</keyword>
<reference evidence="3" key="1">
    <citation type="journal article" date="2021" name="Nat. Commun.">
        <title>Genetic determinants of endophytism in the Arabidopsis root mycobiome.</title>
        <authorList>
            <person name="Mesny F."/>
            <person name="Miyauchi S."/>
            <person name="Thiergart T."/>
            <person name="Pickel B."/>
            <person name="Atanasova L."/>
            <person name="Karlsson M."/>
            <person name="Huettel B."/>
            <person name="Barry K.W."/>
            <person name="Haridas S."/>
            <person name="Chen C."/>
            <person name="Bauer D."/>
            <person name="Andreopoulos W."/>
            <person name="Pangilinan J."/>
            <person name="LaButti K."/>
            <person name="Riley R."/>
            <person name="Lipzen A."/>
            <person name="Clum A."/>
            <person name="Drula E."/>
            <person name="Henrissat B."/>
            <person name="Kohler A."/>
            <person name="Grigoriev I.V."/>
            <person name="Martin F.M."/>
            <person name="Hacquard S."/>
        </authorList>
    </citation>
    <scope>NUCLEOTIDE SEQUENCE</scope>
    <source>
        <strain evidence="3">MPI-SDFR-AT-0073</strain>
    </source>
</reference>
<proteinExistence type="predicted"/>
<sequence>MPAPRPTKYPSSGSGRQPTAAEKALVEGEAPELKGKQWLVLIPSSDRNWVCWHWALDVLPKPIEFPPDWNVPPSGNSWLSDELWDDEKVLIQRGECSSFRRRTDMAKTEILQHPEAEVRFLRYIDRSVFCLPTSQYSVVQTNLTRVVTELGFTQTKNADEADVDCFYSSRTGRFEHFSRKVDGFWTCKLGSGPVIVHPRDVFDGGDYGTRKIFFKYGSGTAAVSSFSIADTVGTMASPAHNSLTSEDDELIQSFANLAKKPAPVPKAPIKNSTPPKAAPAKPTPAKPTPAKTTPAKTTPVKTTPAKPTPAKTTPAKPTPAKPTPAKPTPAPGTTKPTPPPAQDNKLKQDFDQNWKSFLVAMEKPTKYSNPKSVLQLPEWQKIKKQGQGVLPFLVDLLRTGKNTSALIVCIFDLDPKQAIKGTAEQKLIHIIKSNAAKTKQISAQMGAVSVQSNSLLQAGFEGAKLTAKLLNDPIFHQIVSEGIAAVPHILDAYSKDGKHGVELYTEMLKQIYEIHAKKTTPDAQKQEFEEWLEQYLQPQTDSEQHDESEPAADEVQEEAPEEASAPGAEEPTSEEAAANE</sequence>
<feature type="compositionally biased region" description="Low complexity" evidence="1">
    <location>
        <begin position="562"/>
        <end position="580"/>
    </location>
</feature>
<dbReference type="GeneID" id="70138101"/>